<protein>
    <submittedName>
        <fullName evidence="7">Uncharacterized membrane protein YqaE (UPF0057 family)</fullName>
    </submittedName>
</protein>
<comment type="subcellular location">
    <subcellularLocation>
        <location evidence="1">Membrane</location>
    </subcellularLocation>
</comment>
<dbReference type="EMBL" id="QKZR01000003">
    <property type="protein sequence ID" value="PZX39893.1"/>
    <property type="molecule type" value="Genomic_DNA"/>
</dbReference>
<proteinExistence type="inferred from homology"/>
<dbReference type="InterPro" id="IPR000612">
    <property type="entry name" value="PMP3"/>
</dbReference>
<sequence length="56" mass="6411">MKKLTIFLNILAPPISVFRKRGFDNDLAINILFTMMLFIPGIIHAFYITSQKNGIL</sequence>
<evidence type="ECO:0000256" key="1">
    <source>
        <dbReference type="ARBA" id="ARBA00004370"/>
    </source>
</evidence>
<dbReference type="RefSeq" id="WP_052329266.1">
    <property type="nucleotide sequence ID" value="NZ_QKZR01000003.1"/>
</dbReference>
<keyword evidence="8" id="KW-1185">Reference proteome</keyword>
<organism evidence="7 8">
    <name type="scientific">Nonlabens dokdonensis</name>
    <dbReference type="NCBI Taxonomy" id="328515"/>
    <lineage>
        <taxon>Bacteria</taxon>
        <taxon>Pseudomonadati</taxon>
        <taxon>Bacteroidota</taxon>
        <taxon>Flavobacteriia</taxon>
        <taxon>Flavobacteriales</taxon>
        <taxon>Flavobacteriaceae</taxon>
        <taxon>Nonlabens</taxon>
    </lineage>
</organism>
<name>A0ABX5PXI9_9FLAO</name>
<dbReference type="PANTHER" id="PTHR21659:SF42">
    <property type="entry name" value="UPF0057 MEMBRANE PROTEIN ZK632.10-RELATED"/>
    <property type="match status" value="1"/>
</dbReference>
<evidence type="ECO:0000313" key="8">
    <source>
        <dbReference type="Proteomes" id="UP000248584"/>
    </source>
</evidence>
<keyword evidence="3 6" id="KW-0812">Transmembrane</keyword>
<feature type="transmembrane region" description="Helical" evidence="6">
    <location>
        <begin position="27"/>
        <end position="48"/>
    </location>
</feature>
<comment type="similarity">
    <text evidence="2">Belongs to the UPF0057 (PMP3) family.</text>
</comment>
<reference evidence="7 8" key="1">
    <citation type="submission" date="2018-06" db="EMBL/GenBank/DDBJ databases">
        <title>Genomic Encyclopedia of Archaeal and Bacterial Type Strains, Phase II (KMG-II): from individual species to whole genera.</title>
        <authorList>
            <person name="Goeker M."/>
        </authorList>
    </citation>
    <scope>NUCLEOTIDE SEQUENCE [LARGE SCALE GENOMIC DNA]</scope>
    <source>
        <strain evidence="7 8">DSM 17205</strain>
    </source>
</reference>
<dbReference type="PANTHER" id="PTHR21659">
    <property type="entry name" value="HYDROPHOBIC PROTEIN RCI2 LOW TEMPERATURE AND SALT RESPONSIVE PROTEIN LTI6 -RELATED"/>
    <property type="match status" value="1"/>
</dbReference>
<dbReference type="Pfam" id="PF01679">
    <property type="entry name" value="Pmp3"/>
    <property type="match status" value="1"/>
</dbReference>
<gene>
    <name evidence="7" type="ORF">LX97_02251</name>
</gene>
<evidence type="ECO:0000256" key="5">
    <source>
        <dbReference type="ARBA" id="ARBA00023136"/>
    </source>
</evidence>
<dbReference type="Proteomes" id="UP000248584">
    <property type="component" value="Unassembled WGS sequence"/>
</dbReference>
<evidence type="ECO:0000256" key="3">
    <source>
        <dbReference type="ARBA" id="ARBA00022692"/>
    </source>
</evidence>
<evidence type="ECO:0000256" key="6">
    <source>
        <dbReference type="SAM" id="Phobius"/>
    </source>
</evidence>
<evidence type="ECO:0000313" key="7">
    <source>
        <dbReference type="EMBL" id="PZX39893.1"/>
    </source>
</evidence>
<evidence type="ECO:0000256" key="4">
    <source>
        <dbReference type="ARBA" id="ARBA00022989"/>
    </source>
</evidence>
<accession>A0ABX5PXI9</accession>
<evidence type="ECO:0000256" key="2">
    <source>
        <dbReference type="ARBA" id="ARBA00009530"/>
    </source>
</evidence>
<comment type="caution">
    <text evidence="7">The sequence shown here is derived from an EMBL/GenBank/DDBJ whole genome shotgun (WGS) entry which is preliminary data.</text>
</comment>
<keyword evidence="5 6" id="KW-0472">Membrane</keyword>
<keyword evidence="4 6" id="KW-1133">Transmembrane helix</keyword>